<protein>
    <submittedName>
        <fullName evidence="2">Uncharacterized protein</fullName>
    </submittedName>
</protein>
<evidence type="ECO:0000313" key="3">
    <source>
        <dbReference type="Proteomes" id="UP001313282"/>
    </source>
</evidence>
<name>A0AAN8MPG7_9PEZI</name>
<feature type="signal peptide" evidence="1">
    <location>
        <begin position="1"/>
        <end position="18"/>
    </location>
</feature>
<organism evidence="2 3">
    <name type="scientific">Orbilia javanica</name>
    <dbReference type="NCBI Taxonomy" id="47235"/>
    <lineage>
        <taxon>Eukaryota</taxon>
        <taxon>Fungi</taxon>
        <taxon>Dikarya</taxon>
        <taxon>Ascomycota</taxon>
        <taxon>Pezizomycotina</taxon>
        <taxon>Orbiliomycetes</taxon>
        <taxon>Orbiliales</taxon>
        <taxon>Orbiliaceae</taxon>
        <taxon>Orbilia</taxon>
    </lineage>
</organism>
<evidence type="ECO:0000313" key="2">
    <source>
        <dbReference type="EMBL" id="KAK6342451.1"/>
    </source>
</evidence>
<keyword evidence="1" id="KW-0732">Signal</keyword>
<keyword evidence="3" id="KW-1185">Reference proteome</keyword>
<feature type="chain" id="PRO_5042902981" evidence="1">
    <location>
        <begin position="19"/>
        <end position="133"/>
    </location>
</feature>
<reference evidence="2 3" key="1">
    <citation type="submission" date="2019-10" db="EMBL/GenBank/DDBJ databases">
        <authorList>
            <person name="Palmer J.M."/>
        </authorList>
    </citation>
    <scope>NUCLEOTIDE SEQUENCE [LARGE SCALE GENOMIC DNA]</scope>
    <source>
        <strain evidence="2 3">TWF718</strain>
    </source>
</reference>
<evidence type="ECO:0000256" key="1">
    <source>
        <dbReference type="SAM" id="SignalP"/>
    </source>
</evidence>
<accession>A0AAN8MPG7</accession>
<dbReference type="EMBL" id="JAVHNR010000005">
    <property type="protein sequence ID" value="KAK6342451.1"/>
    <property type="molecule type" value="Genomic_DNA"/>
</dbReference>
<dbReference type="Proteomes" id="UP001313282">
    <property type="component" value="Unassembled WGS sequence"/>
</dbReference>
<comment type="caution">
    <text evidence="2">The sequence shown here is derived from an EMBL/GenBank/DDBJ whole genome shotgun (WGS) entry which is preliminary data.</text>
</comment>
<sequence>MHPSFLISFSASILLACARVISPEVEVDIVDYSTTDINSQRPLYSEAVGKCVPDACAQKCAPKKGQCDPLYQKCFCSSKKLHIKIEINNEEQSEVSEPEGYYIEAKCDPDACAQKCKPKKGRCDPLGQKCFCG</sequence>
<gene>
    <name evidence="2" type="ORF">TWF718_007854</name>
</gene>
<dbReference type="AlphaFoldDB" id="A0AAN8MPG7"/>
<proteinExistence type="predicted"/>